<evidence type="ECO:0000256" key="1">
    <source>
        <dbReference type="SAM" id="Phobius"/>
    </source>
</evidence>
<dbReference type="Proteomes" id="UP000326759">
    <property type="component" value="Unassembled WGS sequence"/>
</dbReference>
<keyword evidence="1" id="KW-0472">Membrane</keyword>
<organism evidence="2 3">
    <name type="scientific">Armadillidium nasatum</name>
    <dbReference type="NCBI Taxonomy" id="96803"/>
    <lineage>
        <taxon>Eukaryota</taxon>
        <taxon>Metazoa</taxon>
        <taxon>Ecdysozoa</taxon>
        <taxon>Arthropoda</taxon>
        <taxon>Crustacea</taxon>
        <taxon>Multicrustacea</taxon>
        <taxon>Malacostraca</taxon>
        <taxon>Eumalacostraca</taxon>
        <taxon>Peracarida</taxon>
        <taxon>Isopoda</taxon>
        <taxon>Oniscidea</taxon>
        <taxon>Crinocheta</taxon>
        <taxon>Armadillidiidae</taxon>
        <taxon>Armadillidium</taxon>
    </lineage>
</organism>
<sequence length="104" mass="12375">MKIFKLPRFARRFIRRHTEQIPLLKSIDAHKKLSILYSIITWNLFGYLIYKLIKKNLLKGTEGWWEGNVYGMDKVKNIQTYRVDGFNLVEVKDPEKGSTENKEN</sequence>
<dbReference type="OrthoDB" id="6354412at2759"/>
<evidence type="ECO:0000313" key="2">
    <source>
        <dbReference type="EMBL" id="KAB7502232.1"/>
    </source>
</evidence>
<feature type="transmembrane region" description="Helical" evidence="1">
    <location>
        <begin position="33"/>
        <end position="50"/>
    </location>
</feature>
<keyword evidence="1" id="KW-1133">Transmembrane helix</keyword>
<dbReference type="AlphaFoldDB" id="A0A5N5T6V7"/>
<keyword evidence="1" id="KW-0812">Transmembrane</keyword>
<comment type="caution">
    <text evidence="2">The sequence shown here is derived from an EMBL/GenBank/DDBJ whole genome shotgun (WGS) entry which is preliminary data.</text>
</comment>
<proteinExistence type="predicted"/>
<gene>
    <name evidence="2" type="ORF">Anas_13007</name>
</gene>
<keyword evidence="3" id="KW-1185">Reference proteome</keyword>
<evidence type="ECO:0000313" key="3">
    <source>
        <dbReference type="Proteomes" id="UP000326759"/>
    </source>
</evidence>
<name>A0A5N5T6V7_9CRUS</name>
<accession>A0A5N5T6V7</accession>
<dbReference type="EMBL" id="SEYY01008226">
    <property type="protein sequence ID" value="KAB7502232.1"/>
    <property type="molecule type" value="Genomic_DNA"/>
</dbReference>
<protein>
    <submittedName>
        <fullName evidence="2">Uncharacterized protein</fullName>
    </submittedName>
</protein>
<reference evidence="2 3" key="1">
    <citation type="journal article" date="2019" name="PLoS Biol.">
        <title>Sex chromosomes control vertical transmission of feminizing Wolbachia symbionts in an isopod.</title>
        <authorList>
            <person name="Becking T."/>
            <person name="Chebbi M.A."/>
            <person name="Giraud I."/>
            <person name="Moumen B."/>
            <person name="Laverre T."/>
            <person name="Caubet Y."/>
            <person name="Peccoud J."/>
            <person name="Gilbert C."/>
            <person name="Cordaux R."/>
        </authorList>
    </citation>
    <scope>NUCLEOTIDE SEQUENCE [LARGE SCALE GENOMIC DNA]</scope>
    <source>
        <strain evidence="2">ANa2</strain>
        <tissue evidence="2">Whole body excluding digestive tract and cuticle</tissue>
    </source>
</reference>